<dbReference type="AlphaFoldDB" id="A0A2C6DTQ6"/>
<accession>A0A2C6DTQ6</accession>
<name>A0A2C6DTQ6_9GAMM</name>
<dbReference type="Pfam" id="PF11101">
    <property type="entry name" value="DUF2884"/>
    <property type="match status" value="1"/>
</dbReference>
<dbReference type="NCBIfam" id="NF007913">
    <property type="entry name" value="PRK10626.1"/>
    <property type="match status" value="1"/>
</dbReference>
<dbReference type="OrthoDB" id="7057921at2"/>
<evidence type="ECO:0000256" key="1">
    <source>
        <dbReference type="SAM" id="SignalP"/>
    </source>
</evidence>
<reference evidence="3 5" key="3">
    <citation type="submission" date="2019-03" db="EMBL/GenBank/DDBJ databases">
        <authorList>
            <consortium name="Pathogen Informatics"/>
        </authorList>
    </citation>
    <scope>NUCLEOTIDE SEQUENCE [LARGE SCALE GENOMIC DNA]</scope>
    <source>
        <strain evidence="3 5">NCTC12282</strain>
    </source>
</reference>
<keyword evidence="1" id="KW-0732">Signal</keyword>
<reference evidence="2" key="2">
    <citation type="submission" date="2017-09" db="EMBL/GenBank/DDBJ databases">
        <title>FDA dAtabase for Regulatory Grade micrObial Sequences (FDA-ARGOS): Supporting development and validation of Infectious Disease Dx tests.</title>
        <authorList>
            <person name="Minogue T."/>
            <person name="Wolcott M."/>
            <person name="Wasieloski L."/>
            <person name="Aguilar W."/>
            <person name="Moore D."/>
            <person name="Tallon L.J."/>
            <person name="Sadzewicz L."/>
            <person name="Ott S."/>
            <person name="Zhao X."/>
            <person name="Nagaraj S."/>
            <person name="Vavikolanu K."/>
            <person name="Aluvathingal J."/>
            <person name="Nadendla S."/>
            <person name="Sichtig H."/>
        </authorList>
    </citation>
    <scope>NUCLEOTIDE SEQUENCE</scope>
    <source>
        <strain evidence="2">FDAARGOS_387</strain>
    </source>
</reference>
<evidence type="ECO:0000313" key="3">
    <source>
        <dbReference type="EMBL" id="VFS53147.1"/>
    </source>
</evidence>
<dbReference type="EMBL" id="PDDX01000001">
    <property type="protein sequence ID" value="PHI32201.1"/>
    <property type="molecule type" value="Genomic_DNA"/>
</dbReference>
<sequence length="241" mass="26042">MLRKTGAALVMLVAMQANAAYDCNIKPQDDIFISPQSVKVAGASGELVIAKNGDVTRNGKALTLSAAARQQAVSYQENLRTTLPYVNDGVRSRLNVAQNALDGIIVKQLGSESNVRKRLTTLSSDLTKEMEKVLEPRAEGLAFHHQAIAQVEANGRTLLNQTLGGVLQDSINELGAKQVGNVAKSDNPLQALLGNLGGLQQDIQNEWKKQEQGFNQFGKEACGRVSQLEQQRAELLKALPQ</sequence>
<protein>
    <submittedName>
        <fullName evidence="3">Protein of uncharacterized function (DUF2884)</fullName>
    </submittedName>
</protein>
<dbReference type="RefSeq" id="WP_036016805.1">
    <property type="nucleotide sequence ID" value="NZ_BRLG01000011.1"/>
</dbReference>
<dbReference type="InterPro" id="IPR021307">
    <property type="entry name" value="DUF2884"/>
</dbReference>
<evidence type="ECO:0000313" key="4">
    <source>
        <dbReference type="Proteomes" id="UP000224974"/>
    </source>
</evidence>
<dbReference type="EMBL" id="CAADJA010000002">
    <property type="protein sequence ID" value="VFS53147.1"/>
    <property type="molecule type" value="Genomic_DNA"/>
</dbReference>
<organism evidence="2 4">
    <name type="scientific">Budvicia aquatica</name>
    <dbReference type="NCBI Taxonomy" id="82979"/>
    <lineage>
        <taxon>Bacteria</taxon>
        <taxon>Pseudomonadati</taxon>
        <taxon>Pseudomonadota</taxon>
        <taxon>Gammaproteobacteria</taxon>
        <taxon>Enterobacterales</taxon>
        <taxon>Budviciaceae</taxon>
        <taxon>Budvicia</taxon>
    </lineage>
</organism>
<dbReference type="Proteomes" id="UP000373449">
    <property type="component" value="Unassembled WGS sequence"/>
</dbReference>
<evidence type="ECO:0000313" key="5">
    <source>
        <dbReference type="Proteomes" id="UP000373449"/>
    </source>
</evidence>
<feature type="signal peptide" evidence="1">
    <location>
        <begin position="1"/>
        <end position="19"/>
    </location>
</feature>
<keyword evidence="4" id="KW-1185">Reference proteome</keyword>
<evidence type="ECO:0000313" key="2">
    <source>
        <dbReference type="EMBL" id="PHI32201.1"/>
    </source>
</evidence>
<feature type="chain" id="PRO_5036036655" evidence="1">
    <location>
        <begin position="20"/>
        <end position="241"/>
    </location>
</feature>
<dbReference type="STRING" id="1111728.GCA_000427805_00661"/>
<proteinExistence type="predicted"/>
<dbReference type="Proteomes" id="UP000224974">
    <property type="component" value="Unassembled WGS sequence"/>
</dbReference>
<reference evidence="4" key="1">
    <citation type="submission" date="2017-09" db="EMBL/GenBank/DDBJ databases">
        <title>FDA dAtabase for Regulatory Grade micrObial Sequences (FDA-ARGOS): Supporting development and validation of Infectious Disease Dx tests.</title>
        <authorList>
            <person name="Minogue T."/>
            <person name="Wolcott M."/>
            <person name="Wasieloski L."/>
            <person name="Aguilar W."/>
            <person name="Moore D."/>
            <person name="Tallon L."/>
            <person name="Sadzewicz L."/>
            <person name="Ott S."/>
            <person name="Zhao X."/>
            <person name="Nagaraj S."/>
            <person name="Vavikolanu K."/>
            <person name="Aluvathingal J."/>
            <person name="Nadendla S."/>
            <person name="Sichtig H."/>
        </authorList>
    </citation>
    <scope>NUCLEOTIDE SEQUENCE [LARGE SCALE GENOMIC DNA]</scope>
    <source>
        <strain evidence="4">FDAARGOS_387</strain>
    </source>
</reference>
<gene>
    <name evidence="2" type="ORF">CRN84_24200</name>
    <name evidence="3" type="ORF">NCTC12282_06343</name>
</gene>